<reference evidence="1" key="1">
    <citation type="journal article" date="2021" name="Front. Plant Sci.">
        <title>Chromosome-Scale Genome Assembly for Chinese Sour Jujube and Insights Into Its Genome Evolution and Domestication Signature.</title>
        <authorList>
            <person name="Shen L.-Y."/>
            <person name="Luo H."/>
            <person name="Wang X.-L."/>
            <person name="Wang X.-M."/>
            <person name="Qiu X.-J."/>
            <person name="Liu H."/>
            <person name="Zhou S.-S."/>
            <person name="Jia K.-H."/>
            <person name="Nie S."/>
            <person name="Bao Y.-T."/>
            <person name="Zhang R.-G."/>
            <person name="Yun Q.-Z."/>
            <person name="Chai Y.-H."/>
            <person name="Lu J.-Y."/>
            <person name="Li Y."/>
            <person name="Zhao S.-W."/>
            <person name="Mao J.-F."/>
            <person name="Jia S.-G."/>
            <person name="Mao Y.-M."/>
        </authorList>
    </citation>
    <scope>NUCLEOTIDE SEQUENCE</scope>
    <source>
        <strain evidence="1">AT0</strain>
        <tissue evidence="1">Leaf</tissue>
    </source>
</reference>
<proteinExistence type="predicted"/>
<comment type="caution">
    <text evidence="1">The sequence shown here is derived from an EMBL/GenBank/DDBJ whole genome shotgun (WGS) entry which is preliminary data.</text>
</comment>
<gene>
    <name evidence="1" type="ORF">FEM48_Zijuj07G0113700</name>
</gene>
<dbReference type="AlphaFoldDB" id="A0A978V4C3"/>
<sequence length="112" mass="12831">MLKVLENFGKWKGQLAKNNFESAFKEYHNKVIKDSHHCNSLDIENLTAVLCPDCSCVIGRRVGSWRRRDWKGCSLRSDPGVHPMTDLVASTHWLASCEAGAGYWLTEHRDLW</sequence>
<evidence type="ECO:0000313" key="2">
    <source>
        <dbReference type="Proteomes" id="UP000813462"/>
    </source>
</evidence>
<dbReference type="EMBL" id="JAEACU010000007">
    <property type="protein sequence ID" value="KAH7522206.1"/>
    <property type="molecule type" value="Genomic_DNA"/>
</dbReference>
<dbReference type="Proteomes" id="UP000813462">
    <property type="component" value="Unassembled WGS sequence"/>
</dbReference>
<accession>A0A978V4C3</accession>
<protein>
    <submittedName>
        <fullName evidence="1">Uncharacterized protein</fullName>
    </submittedName>
</protein>
<organism evidence="1 2">
    <name type="scientific">Ziziphus jujuba var. spinosa</name>
    <dbReference type="NCBI Taxonomy" id="714518"/>
    <lineage>
        <taxon>Eukaryota</taxon>
        <taxon>Viridiplantae</taxon>
        <taxon>Streptophyta</taxon>
        <taxon>Embryophyta</taxon>
        <taxon>Tracheophyta</taxon>
        <taxon>Spermatophyta</taxon>
        <taxon>Magnoliopsida</taxon>
        <taxon>eudicotyledons</taxon>
        <taxon>Gunneridae</taxon>
        <taxon>Pentapetalae</taxon>
        <taxon>rosids</taxon>
        <taxon>fabids</taxon>
        <taxon>Rosales</taxon>
        <taxon>Rhamnaceae</taxon>
        <taxon>Paliureae</taxon>
        <taxon>Ziziphus</taxon>
    </lineage>
</organism>
<name>A0A978V4C3_ZIZJJ</name>
<evidence type="ECO:0000313" key="1">
    <source>
        <dbReference type="EMBL" id="KAH7522206.1"/>
    </source>
</evidence>